<keyword evidence="1" id="KW-0808">Transferase</keyword>
<organism evidence="4 5">
    <name type="scientific">Candidatus Daviesbacteria bacterium RIFCSPLOWO2_01_FULL_40_24</name>
    <dbReference type="NCBI Taxonomy" id="1797787"/>
    <lineage>
        <taxon>Bacteria</taxon>
        <taxon>Candidatus Daviesiibacteriota</taxon>
    </lineage>
</organism>
<dbReference type="AlphaFoldDB" id="A0A1F5MJ88"/>
<dbReference type="InterPro" id="IPR001296">
    <property type="entry name" value="Glyco_trans_1"/>
</dbReference>
<dbReference type="PANTHER" id="PTHR46401">
    <property type="entry name" value="GLYCOSYLTRANSFERASE WBBK-RELATED"/>
    <property type="match status" value="1"/>
</dbReference>
<evidence type="ECO:0000313" key="5">
    <source>
        <dbReference type="Proteomes" id="UP000178017"/>
    </source>
</evidence>
<dbReference type="Gene3D" id="3.40.50.2000">
    <property type="entry name" value="Glycogen Phosphorylase B"/>
    <property type="match status" value="2"/>
</dbReference>
<dbReference type="SUPFAM" id="SSF53756">
    <property type="entry name" value="UDP-Glycosyltransferase/glycogen phosphorylase"/>
    <property type="match status" value="1"/>
</dbReference>
<comment type="caution">
    <text evidence="4">The sequence shown here is derived from an EMBL/GenBank/DDBJ whole genome shotgun (WGS) entry which is preliminary data.</text>
</comment>
<reference evidence="4 5" key="1">
    <citation type="journal article" date="2016" name="Nat. Commun.">
        <title>Thousands of microbial genomes shed light on interconnected biogeochemical processes in an aquifer system.</title>
        <authorList>
            <person name="Anantharaman K."/>
            <person name="Brown C.T."/>
            <person name="Hug L.A."/>
            <person name="Sharon I."/>
            <person name="Castelle C.J."/>
            <person name="Probst A.J."/>
            <person name="Thomas B.C."/>
            <person name="Singh A."/>
            <person name="Wilkins M.J."/>
            <person name="Karaoz U."/>
            <person name="Brodie E.L."/>
            <person name="Williams K.H."/>
            <person name="Hubbard S.S."/>
            <person name="Banfield J.F."/>
        </authorList>
    </citation>
    <scope>NUCLEOTIDE SEQUENCE [LARGE SCALE GENOMIC DNA]</scope>
</reference>
<dbReference type="InterPro" id="IPR028098">
    <property type="entry name" value="Glyco_trans_4-like_N"/>
</dbReference>
<evidence type="ECO:0000313" key="4">
    <source>
        <dbReference type="EMBL" id="OGE65422.1"/>
    </source>
</evidence>
<sequence length="345" mass="38880">MANKIKVGLDISQLAHRGGVATYTKNLSQKLALQKSLQMTYFYSSLRVPYDGPLPHVKPFPFPPILFEKLFNHLRVVPIERFIGKVDIYHSSDWIQPKTKAKKVTTYHDLVPLKFPEWSHSKIIKVHKSRLKLVEREIDIVIAVSESTKNDLIEVSNIPKEKIRVIYEGVREEFRPQLDEDVAEFKKKHGLPDKFILAIGGVGSRRNLERVKEASVGYNLVITGHNLTGVEDEEMPLLYSAADVLLYPSLYEGFGLPVLEAMATGTPVITSNSSSLPEVGGEAALLINPTDVTEITKAVQAVIEDDDRCKSMIKQGFIQAKKFSWEKCASETVGIYKELINENRY</sequence>
<dbReference type="Pfam" id="PF13439">
    <property type="entry name" value="Glyco_transf_4"/>
    <property type="match status" value="1"/>
</dbReference>
<evidence type="ECO:0000259" key="2">
    <source>
        <dbReference type="Pfam" id="PF00534"/>
    </source>
</evidence>
<accession>A0A1F5MJ88</accession>
<dbReference type="EMBL" id="MFDO01000018">
    <property type="protein sequence ID" value="OGE65422.1"/>
    <property type="molecule type" value="Genomic_DNA"/>
</dbReference>
<dbReference type="GO" id="GO:0016757">
    <property type="term" value="F:glycosyltransferase activity"/>
    <property type="evidence" value="ECO:0007669"/>
    <property type="project" value="InterPro"/>
</dbReference>
<dbReference type="CDD" id="cd03809">
    <property type="entry name" value="GT4_MtfB-like"/>
    <property type="match status" value="1"/>
</dbReference>
<feature type="domain" description="Glycosyltransferase subfamily 4-like N-terminal" evidence="3">
    <location>
        <begin position="18"/>
        <end position="172"/>
    </location>
</feature>
<protein>
    <recommendedName>
        <fullName evidence="6">Glycosyl transferase family 1 domain-containing protein</fullName>
    </recommendedName>
</protein>
<dbReference type="GO" id="GO:0009103">
    <property type="term" value="P:lipopolysaccharide biosynthetic process"/>
    <property type="evidence" value="ECO:0007669"/>
    <property type="project" value="TreeGrafter"/>
</dbReference>
<dbReference type="Proteomes" id="UP000178017">
    <property type="component" value="Unassembled WGS sequence"/>
</dbReference>
<dbReference type="Pfam" id="PF00534">
    <property type="entry name" value="Glycos_transf_1"/>
    <property type="match status" value="1"/>
</dbReference>
<proteinExistence type="predicted"/>
<dbReference type="PANTHER" id="PTHR46401:SF2">
    <property type="entry name" value="GLYCOSYLTRANSFERASE WBBK-RELATED"/>
    <property type="match status" value="1"/>
</dbReference>
<feature type="domain" description="Glycosyl transferase family 1" evidence="2">
    <location>
        <begin position="186"/>
        <end position="316"/>
    </location>
</feature>
<gene>
    <name evidence="4" type="ORF">A3B49_00865</name>
</gene>
<evidence type="ECO:0000259" key="3">
    <source>
        <dbReference type="Pfam" id="PF13439"/>
    </source>
</evidence>
<evidence type="ECO:0008006" key="6">
    <source>
        <dbReference type="Google" id="ProtNLM"/>
    </source>
</evidence>
<evidence type="ECO:0000256" key="1">
    <source>
        <dbReference type="ARBA" id="ARBA00022679"/>
    </source>
</evidence>
<name>A0A1F5MJ88_9BACT</name>